<evidence type="ECO:0000256" key="8">
    <source>
        <dbReference type="ARBA" id="ARBA00023018"/>
    </source>
</evidence>
<keyword evidence="3" id="KW-0732">Signal</keyword>
<dbReference type="GO" id="GO:0051965">
    <property type="term" value="P:positive regulation of synapse assembly"/>
    <property type="evidence" value="ECO:0007669"/>
    <property type="project" value="TreeGrafter"/>
</dbReference>
<dbReference type="GO" id="GO:0009986">
    <property type="term" value="C:cell surface"/>
    <property type="evidence" value="ECO:0007669"/>
    <property type="project" value="TreeGrafter"/>
</dbReference>
<dbReference type="PANTHER" id="PTHR14139:SF2">
    <property type="entry name" value="CALSYNTENIN-1"/>
    <property type="match status" value="1"/>
</dbReference>
<dbReference type="PANTHER" id="PTHR14139">
    <property type="entry name" value="CALSYNTENIN"/>
    <property type="match status" value="1"/>
</dbReference>
<keyword evidence="5 14" id="KW-0106">Calcium</keyword>
<evidence type="ECO:0000256" key="2">
    <source>
        <dbReference type="ARBA" id="ARBA00022692"/>
    </source>
</evidence>
<dbReference type="PROSITE" id="PS50268">
    <property type="entry name" value="CADHERIN_2"/>
    <property type="match status" value="2"/>
</dbReference>
<evidence type="ECO:0000256" key="1">
    <source>
        <dbReference type="ARBA" id="ARBA00022475"/>
    </source>
</evidence>
<keyword evidence="9" id="KW-0472">Membrane</keyword>
<evidence type="ECO:0000256" key="11">
    <source>
        <dbReference type="ARBA" id="ARBA00023257"/>
    </source>
</evidence>
<dbReference type="Pfam" id="PF00028">
    <property type="entry name" value="Cadherin"/>
    <property type="match status" value="1"/>
</dbReference>
<evidence type="ECO:0000313" key="16">
    <source>
        <dbReference type="EMBL" id="CAD7602163.1"/>
    </source>
</evidence>
<keyword evidence="2" id="KW-0812">Transmembrane</keyword>
<evidence type="ECO:0000256" key="7">
    <source>
        <dbReference type="ARBA" id="ARBA00022989"/>
    </source>
</evidence>
<reference evidence="16" key="1">
    <citation type="submission" date="2020-11" db="EMBL/GenBank/DDBJ databases">
        <authorList>
            <person name="Tran Van P."/>
        </authorList>
    </citation>
    <scope>NUCLEOTIDE SEQUENCE</scope>
</reference>
<organism evidence="16">
    <name type="scientific">Timema genevievae</name>
    <name type="common">Walking stick</name>
    <dbReference type="NCBI Taxonomy" id="629358"/>
    <lineage>
        <taxon>Eukaryota</taxon>
        <taxon>Metazoa</taxon>
        <taxon>Ecdysozoa</taxon>
        <taxon>Arthropoda</taxon>
        <taxon>Hexapoda</taxon>
        <taxon>Insecta</taxon>
        <taxon>Pterygota</taxon>
        <taxon>Neoptera</taxon>
        <taxon>Polyneoptera</taxon>
        <taxon>Phasmatodea</taxon>
        <taxon>Timematodea</taxon>
        <taxon>Timematoidea</taxon>
        <taxon>Timematidae</taxon>
        <taxon>Timema</taxon>
    </lineage>
</organism>
<sequence length="737" mass="81685">MFYIKCSSSQIKDIISSTTLQMYSKYLLLAAFLGIAASSGNVTIGPQADGVPRLDLPSLESGYHGLVKENETIVEVTPKIRAVGAEICNFRIVNKHHGEAPFEIVLKNQIEAELHARKVLNCEKRKNYKFDIAAVSCSGDVSDNATVHISVVDINEYAPTFLDPSYVCQVDEGRLYEEIVRVEATDRDCTPKFGDVCKYEILTNDQPFIIDNEGAIRNTEPLDYERSHNHILSVVAYDCGMKQSVPVMVTIKVNRICKLGWKGIPERIDYAAGTGREDLFPDAELELCDVPCNVHNLETKLSLATSHIGKGCDRDTYSVQSQRKLCGASMESVDLLPSPGIGSEWTRSLPTDEGRESDQIFEFDGVSSAVAIPSDVLDHNLASTFTIATWMKHKQNPDQDKHVKEHILCSADDHRSDNKMKHHFHGYLAGLSVLLHKMEKPDVLSCLHKCKESLEVPAMELLEPGMELLTNSDLTELSIEGDNKTNLIVLVRKIGYTNSRQFPTPGRRNLHLSTTVTCERGRPVKVPSVESYVMVLQPQQPTIDINGTGNIAREYEDFRLGVRVFTDVHIIVGHSKNEKMWKHAKTLSQGALAMQIENYAGIYNSEGKTFKTFLTCPLAEPLNRSGSESKGADSIIYISGINKTRLVVRFKWEGLKPSGLTMEEPKLGGRAACHGATRAKLSDSPSTNWGCRLSQGNQVRQLCKDHLAVNQAIELYLETLGSTDALLSTSATDDSKI</sequence>
<keyword evidence="8" id="KW-0770">Synapse</keyword>
<name>A0A7R9PNY2_TIMGE</name>
<evidence type="ECO:0000256" key="3">
    <source>
        <dbReference type="ARBA" id="ARBA00022729"/>
    </source>
</evidence>
<dbReference type="SMART" id="SM00112">
    <property type="entry name" value="CA"/>
    <property type="match status" value="2"/>
</dbReference>
<keyword evidence="1" id="KW-1003">Cell membrane</keyword>
<evidence type="ECO:0000256" key="13">
    <source>
        <dbReference type="ARBA" id="ARBA00035015"/>
    </source>
</evidence>
<dbReference type="PRINTS" id="PR00205">
    <property type="entry name" value="CADHERIN"/>
</dbReference>
<evidence type="ECO:0000256" key="6">
    <source>
        <dbReference type="ARBA" id="ARBA00022889"/>
    </source>
</evidence>
<dbReference type="AlphaFoldDB" id="A0A7R9PNY2"/>
<dbReference type="Gene3D" id="2.60.120.200">
    <property type="match status" value="1"/>
</dbReference>
<dbReference type="SUPFAM" id="SSF49313">
    <property type="entry name" value="Cadherin-like"/>
    <property type="match status" value="2"/>
</dbReference>
<keyword evidence="7" id="KW-1133">Transmembrane helix</keyword>
<evidence type="ECO:0000256" key="5">
    <source>
        <dbReference type="ARBA" id="ARBA00022837"/>
    </source>
</evidence>
<dbReference type="GO" id="GO:0050806">
    <property type="term" value="P:positive regulation of synaptic transmission"/>
    <property type="evidence" value="ECO:0007669"/>
    <property type="project" value="TreeGrafter"/>
</dbReference>
<keyword evidence="11" id="KW-0628">Postsynaptic cell membrane</keyword>
<accession>A0A7R9PNY2</accession>
<dbReference type="Gene3D" id="2.60.40.60">
    <property type="entry name" value="Cadherins"/>
    <property type="match status" value="2"/>
</dbReference>
<dbReference type="FunFam" id="2.60.40.60:FF:000025">
    <property type="entry name" value="Calsyntenin 1"/>
    <property type="match status" value="1"/>
</dbReference>
<keyword evidence="10" id="KW-0325">Glycoprotein</keyword>
<dbReference type="CDD" id="cd11304">
    <property type="entry name" value="Cadherin_repeat"/>
    <property type="match status" value="2"/>
</dbReference>
<evidence type="ECO:0000256" key="4">
    <source>
        <dbReference type="ARBA" id="ARBA00022737"/>
    </source>
</evidence>
<proteinExistence type="inferred from homology"/>
<feature type="domain" description="Cadherin" evidence="15">
    <location>
        <begin position="162"/>
        <end position="267"/>
    </location>
</feature>
<comment type="similarity">
    <text evidence="13">Belongs to the calsyntenin family.</text>
</comment>
<evidence type="ECO:0000259" key="15">
    <source>
        <dbReference type="PROSITE" id="PS50268"/>
    </source>
</evidence>
<evidence type="ECO:0000256" key="14">
    <source>
        <dbReference type="PROSITE-ProRule" id="PRU00043"/>
    </source>
</evidence>
<dbReference type="GO" id="GO:0007156">
    <property type="term" value="P:homophilic cell adhesion via plasma membrane adhesion molecules"/>
    <property type="evidence" value="ECO:0007669"/>
    <property type="project" value="InterPro"/>
</dbReference>
<protein>
    <recommendedName>
        <fullName evidence="15">Cadherin domain-containing protein</fullName>
    </recommendedName>
</protein>
<dbReference type="GO" id="GO:0005509">
    <property type="term" value="F:calcium ion binding"/>
    <property type="evidence" value="ECO:0007669"/>
    <property type="project" value="UniProtKB-UniRule"/>
</dbReference>
<dbReference type="InterPro" id="IPR045588">
    <property type="entry name" value="CLSTN_C"/>
</dbReference>
<keyword evidence="6" id="KW-0130">Cell adhesion</keyword>
<gene>
    <name evidence="16" type="ORF">TGEB3V08_LOCUS8217</name>
</gene>
<evidence type="ECO:0000256" key="10">
    <source>
        <dbReference type="ARBA" id="ARBA00023180"/>
    </source>
</evidence>
<evidence type="ECO:0000256" key="12">
    <source>
        <dbReference type="ARBA" id="ARBA00035006"/>
    </source>
</evidence>
<dbReference type="FunFam" id="2.60.40.60:FF:000285">
    <property type="entry name" value="Calsyntenin-1, isoform C"/>
    <property type="match status" value="1"/>
</dbReference>
<feature type="domain" description="Cadherin" evidence="15">
    <location>
        <begin position="90"/>
        <end position="161"/>
    </location>
</feature>
<keyword evidence="4" id="KW-0677">Repeat</keyword>
<dbReference type="Pfam" id="PF19699">
    <property type="entry name" value="CLSTN_C"/>
    <property type="match status" value="1"/>
</dbReference>
<comment type="subcellular location">
    <subcellularLocation>
        <location evidence="12">Postsynaptic cell membrane</location>
        <topology evidence="12">Single-pass type I membrane protein</topology>
    </subcellularLocation>
</comment>
<dbReference type="EMBL" id="OE843061">
    <property type="protein sequence ID" value="CAD7602163.1"/>
    <property type="molecule type" value="Genomic_DNA"/>
</dbReference>
<dbReference type="GO" id="GO:0045211">
    <property type="term" value="C:postsynaptic membrane"/>
    <property type="evidence" value="ECO:0007669"/>
    <property type="project" value="UniProtKB-SubCell"/>
</dbReference>
<dbReference type="InterPro" id="IPR015919">
    <property type="entry name" value="Cadherin-like_sf"/>
</dbReference>
<dbReference type="InterPro" id="IPR002126">
    <property type="entry name" value="Cadherin-like_dom"/>
</dbReference>
<evidence type="ECO:0000256" key="9">
    <source>
        <dbReference type="ARBA" id="ARBA00023136"/>
    </source>
</evidence>